<reference evidence="5 6" key="1">
    <citation type="submission" date="2023-11" db="EMBL/GenBank/DDBJ databases">
        <title>Lentzea sokolovensis, sp. nov., Lentzea kristufkii, sp. nov., and Lentzea miocenensis, sp. nov., rare actinobacteria from Sokolov Coal Basin, Miocene lacustrine sediment, Czech Republic.</title>
        <authorList>
            <person name="Lara A."/>
            <person name="Kotroba L."/>
            <person name="Nouioui I."/>
            <person name="Neumann-Schaal M."/>
            <person name="Mast Y."/>
            <person name="Chronakova A."/>
        </authorList>
    </citation>
    <scope>NUCLEOTIDE SEQUENCE [LARGE SCALE GENOMIC DNA]</scope>
    <source>
        <strain evidence="5 6">BCCO 10_0856</strain>
    </source>
</reference>
<dbReference type="PROSITE" id="PS50043">
    <property type="entry name" value="HTH_LUXR_2"/>
    <property type="match status" value="1"/>
</dbReference>
<dbReference type="Proteomes" id="UP001285521">
    <property type="component" value="Unassembled WGS sequence"/>
</dbReference>
<dbReference type="PROSITE" id="PS00622">
    <property type="entry name" value="HTH_LUXR_1"/>
    <property type="match status" value="1"/>
</dbReference>
<dbReference type="SMART" id="SM00028">
    <property type="entry name" value="TPR"/>
    <property type="match status" value="3"/>
</dbReference>
<evidence type="ECO:0000256" key="1">
    <source>
        <dbReference type="ARBA" id="ARBA00023015"/>
    </source>
</evidence>
<dbReference type="SUPFAM" id="SSF48452">
    <property type="entry name" value="TPR-like"/>
    <property type="match status" value="1"/>
</dbReference>
<dbReference type="CDD" id="cd06170">
    <property type="entry name" value="LuxR_C_like"/>
    <property type="match status" value="1"/>
</dbReference>
<organism evidence="5 6">
    <name type="scientific">Lentzea miocenica</name>
    <dbReference type="NCBI Taxonomy" id="3095431"/>
    <lineage>
        <taxon>Bacteria</taxon>
        <taxon>Bacillati</taxon>
        <taxon>Actinomycetota</taxon>
        <taxon>Actinomycetes</taxon>
        <taxon>Pseudonocardiales</taxon>
        <taxon>Pseudonocardiaceae</taxon>
        <taxon>Lentzea</taxon>
    </lineage>
</organism>
<evidence type="ECO:0000313" key="6">
    <source>
        <dbReference type="Proteomes" id="UP001285521"/>
    </source>
</evidence>
<evidence type="ECO:0000259" key="4">
    <source>
        <dbReference type="PROSITE" id="PS50043"/>
    </source>
</evidence>
<sequence>MAGEDWPATYRSLSGAEQADGLVRFAEAAFLVGEDEQSVAAWSRAFQLTADDPPRAVRCAFWLAFGLINRCEFARGGGWTDRARRLLNERECVEQGYLRYLTGLRHVLQGEVVAGHDGFTQAAKIGERFGSVELTTLARVGQGRCLIYLGDVAEGVALLDEAMAAVTSGEISPLAVGDLYCTVIEGCVELFDLGRAREWTADLSRWCDGQQGLVLYRGQCLVHRAELLRLQGEWSAAADELACARERFAPAAGPMTLAAACYEQGELRRFTGRFTEAERSYQEAASHGRDPQPGLALLRLVQGRADAAHGGIRRALDEAEEPLRRCALLPAFVEISLACGDIAAARAGAEELSGHAVRLAAPLPRARADHALGTVLLAENDPAAALTALRPAAARLLELGARHENARVRVHIGLACRALGDADGAAVEWQAARSMFRTLRAVPDLGWLDRVDTEDTGVLTAREREVLALVAAGRSNRTIAADLVISEKTVASHVSHILTKLDLPSRAAATAYAYENGLV</sequence>
<dbReference type="InterPro" id="IPR016032">
    <property type="entry name" value="Sig_transdc_resp-reg_C-effctor"/>
</dbReference>
<dbReference type="Gene3D" id="1.25.40.10">
    <property type="entry name" value="Tetratricopeptide repeat domain"/>
    <property type="match status" value="1"/>
</dbReference>
<evidence type="ECO:0000256" key="3">
    <source>
        <dbReference type="ARBA" id="ARBA00023163"/>
    </source>
</evidence>
<name>A0ABU4TFA2_9PSEU</name>
<dbReference type="PANTHER" id="PTHR44688:SF16">
    <property type="entry name" value="DNA-BINDING TRANSCRIPTIONAL ACTIVATOR DEVR_DOSR"/>
    <property type="match status" value="1"/>
</dbReference>
<dbReference type="RefSeq" id="WP_319971864.1">
    <property type="nucleotide sequence ID" value="NZ_JAXAVW010000050.1"/>
</dbReference>
<gene>
    <name evidence="5" type="ORF">SK803_42310</name>
</gene>
<dbReference type="SMART" id="SM00421">
    <property type="entry name" value="HTH_LUXR"/>
    <property type="match status" value="1"/>
</dbReference>
<dbReference type="InterPro" id="IPR036388">
    <property type="entry name" value="WH-like_DNA-bd_sf"/>
</dbReference>
<dbReference type="InterPro" id="IPR019734">
    <property type="entry name" value="TPR_rpt"/>
</dbReference>
<keyword evidence="2" id="KW-0238">DNA-binding</keyword>
<keyword evidence="3" id="KW-0804">Transcription</keyword>
<dbReference type="PRINTS" id="PR00038">
    <property type="entry name" value="HTHLUXR"/>
</dbReference>
<dbReference type="SUPFAM" id="SSF46894">
    <property type="entry name" value="C-terminal effector domain of the bipartite response regulators"/>
    <property type="match status" value="1"/>
</dbReference>
<comment type="caution">
    <text evidence="5">The sequence shown here is derived from an EMBL/GenBank/DDBJ whole genome shotgun (WGS) entry which is preliminary data.</text>
</comment>
<dbReference type="PANTHER" id="PTHR44688">
    <property type="entry name" value="DNA-BINDING TRANSCRIPTIONAL ACTIVATOR DEVR_DOSR"/>
    <property type="match status" value="1"/>
</dbReference>
<evidence type="ECO:0000313" key="5">
    <source>
        <dbReference type="EMBL" id="MDX8036870.1"/>
    </source>
</evidence>
<protein>
    <submittedName>
        <fullName evidence="5">Response regulator transcription factor</fullName>
    </submittedName>
</protein>
<keyword evidence="1" id="KW-0805">Transcription regulation</keyword>
<dbReference type="InterPro" id="IPR000792">
    <property type="entry name" value="Tscrpt_reg_LuxR_C"/>
</dbReference>
<accession>A0ABU4TFA2</accession>
<feature type="domain" description="HTH luxR-type" evidence="4">
    <location>
        <begin position="452"/>
        <end position="517"/>
    </location>
</feature>
<dbReference type="InterPro" id="IPR011990">
    <property type="entry name" value="TPR-like_helical_dom_sf"/>
</dbReference>
<dbReference type="Gene3D" id="1.10.10.10">
    <property type="entry name" value="Winged helix-like DNA-binding domain superfamily/Winged helix DNA-binding domain"/>
    <property type="match status" value="1"/>
</dbReference>
<keyword evidence="6" id="KW-1185">Reference proteome</keyword>
<evidence type="ECO:0000256" key="2">
    <source>
        <dbReference type="ARBA" id="ARBA00023125"/>
    </source>
</evidence>
<proteinExistence type="predicted"/>
<dbReference type="EMBL" id="JAXAVW010000050">
    <property type="protein sequence ID" value="MDX8036870.1"/>
    <property type="molecule type" value="Genomic_DNA"/>
</dbReference>
<dbReference type="Pfam" id="PF00196">
    <property type="entry name" value="GerE"/>
    <property type="match status" value="1"/>
</dbReference>